<evidence type="ECO:0000313" key="2">
    <source>
        <dbReference type="EMBL" id="MCJ8503155.1"/>
    </source>
</evidence>
<dbReference type="Proteomes" id="UP001165427">
    <property type="component" value="Unassembled WGS sequence"/>
</dbReference>
<protein>
    <submittedName>
        <fullName evidence="2">Uncharacterized protein</fullName>
    </submittedName>
</protein>
<feature type="transmembrane region" description="Helical" evidence="1">
    <location>
        <begin position="130"/>
        <end position="151"/>
    </location>
</feature>
<proteinExistence type="predicted"/>
<evidence type="ECO:0000313" key="3">
    <source>
        <dbReference type="Proteomes" id="UP001165427"/>
    </source>
</evidence>
<organism evidence="2 3">
    <name type="scientific">Desulfatitalea alkaliphila</name>
    <dbReference type="NCBI Taxonomy" id="2929485"/>
    <lineage>
        <taxon>Bacteria</taxon>
        <taxon>Pseudomonadati</taxon>
        <taxon>Thermodesulfobacteriota</taxon>
        <taxon>Desulfobacteria</taxon>
        <taxon>Desulfobacterales</taxon>
        <taxon>Desulfosarcinaceae</taxon>
        <taxon>Desulfatitalea</taxon>
    </lineage>
</organism>
<keyword evidence="1" id="KW-0812">Transmembrane</keyword>
<gene>
    <name evidence="2" type="ORF">MRX98_21460</name>
</gene>
<dbReference type="AlphaFoldDB" id="A0AA41R8R5"/>
<dbReference type="EMBL" id="JALJRB010000053">
    <property type="protein sequence ID" value="MCJ8503155.1"/>
    <property type="molecule type" value="Genomic_DNA"/>
</dbReference>
<name>A0AA41R8R5_9BACT</name>
<comment type="caution">
    <text evidence="2">The sequence shown here is derived from an EMBL/GenBank/DDBJ whole genome shotgun (WGS) entry which is preliminary data.</text>
</comment>
<feature type="transmembrane region" description="Helical" evidence="1">
    <location>
        <begin position="39"/>
        <end position="59"/>
    </location>
</feature>
<keyword evidence="1" id="KW-0472">Membrane</keyword>
<sequence length="169" mass="18498">MNLKQFLKLTAVSIFTYGICFFLIKGLNSCIVPVIEETLGAFVVVALFSSALSFALFAFTDGITKDIASLKDKFDSSKFEAAVEALAKLKKEVLSNAFLILLLFLVERTAKGGMIASSGGNTDESQMMILILLSLRMTCFLISFIAIISQLRGFLTAVDFRSLVSRAKR</sequence>
<accession>A0AA41R8R5</accession>
<feature type="transmembrane region" description="Helical" evidence="1">
    <location>
        <begin position="6"/>
        <end position="27"/>
    </location>
</feature>
<keyword evidence="1" id="KW-1133">Transmembrane helix</keyword>
<reference evidence="2" key="1">
    <citation type="submission" date="2022-04" db="EMBL/GenBank/DDBJ databases">
        <title>Desulfatitalea alkaliphila sp. nov., a novel anaerobic sulfate-reducing bacterium isolated from terrestrial mud volcano, Taman Peninsula, Russia.</title>
        <authorList>
            <person name="Khomyakova M.A."/>
            <person name="Merkel A.Y."/>
            <person name="Slobodkin A.I."/>
        </authorList>
    </citation>
    <scope>NUCLEOTIDE SEQUENCE</scope>
    <source>
        <strain evidence="2">M08but</strain>
    </source>
</reference>
<keyword evidence="3" id="KW-1185">Reference proteome</keyword>
<dbReference type="RefSeq" id="WP_246915105.1">
    <property type="nucleotide sequence ID" value="NZ_JALJRB010000053.1"/>
</dbReference>
<evidence type="ECO:0000256" key="1">
    <source>
        <dbReference type="SAM" id="Phobius"/>
    </source>
</evidence>